<reference evidence="1 2" key="2">
    <citation type="journal article" date="2022" name="Mol. Ecol. Resour.">
        <title>The genomes of chicory, endive, great burdock and yacon provide insights into Asteraceae paleo-polyploidization history and plant inulin production.</title>
        <authorList>
            <person name="Fan W."/>
            <person name="Wang S."/>
            <person name="Wang H."/>
            <person name="Wang A."/>
            <person name="Jiang F."/>
            <person name="Liu H."/>
            <person name="Zhao H."/>
            <person name="Xu D."/>
            <person name="Zhang Y."/>
        </authorList>
    </citation>
    <scope>NUCLEOTIDE SEQUENCE [LARGE SCALE GENOMIC DNA]</scope>
    <source>
        <strain evidence="2">cv. Yunnan</strain>
        <tissue evidence="1">Leaves</tissue>
    </source>
</reference>
<proteinExistence type="predicted"/>
<dbReference type="Proteomes" id="UP001056120">
    <property type="component" value="Linkage Group LG14"/>
</dbReference>
<evidence type="ECO:0000313" key="1">
    <source>
        <dbReference type="EMBL" id="KAI3783652.1"/>
    </source>
</evidence>
<comment type="caution">
    <text evidence="1">The sequence shown here is derived from an EMBL/GenBank/DDBJ whole genome shotgun (WGS) entry which is preliminary data.</text>
</comment>
<name>A0ACB9GJK5_9ASTR</name>
<accession>A0ACB9GJK5</accession>
<protein>
    <submittedName>
        <fullName evidence="1">Uncharacterized protein</fullName>
    </submittedName>
</protein>
<reference evidence="2" key="1">
    <citation type="journal article" date="2022" name="Mol. Ecol. Resour.">
        <title>The genomes of chicory, endive, great burdock and yacon provide insights into Asteraceae palaeo-polyploidization history and plant inulin production.</title>
        <authorList>
            <person name="Fan W."/>
            <person name="Wang S."/>
            <person name="Wang H."/>
            <person name="Wang A."/>
            <person name="Jiang F."/>
            <person name="Liu H."/>
            <person name="Zhao H."/>
            <person name="Xu D."/>
            <person name="Zhang Y."/>
        </authorList>
    </citation>
    <scope>NUCLEOTIDE SEQUENCE [LARGE SCALE GENOMIC DNA]</scope>
    <source>
        <strain evidence="2">cv. Yunnan</strain>
    </source>
</reference>
<organism evidence="1 2">
    <name type="scientific">Smallanthus sonchifolius</name>
    <dbReference type="NCBI Taxonomy" id="185202"/>
    <lineage>
        <taxon>Eukaryota</taxon>
        <taxon>Viridiplantae</taxon>
        <taxon>Streptophyta</taxon>
        <taxon>Embryophyta</taxon>
        <taxon>Tracheophyta</taxon>
        <taxon>Spermatophyta</taxon>
        <taxon>Magnoliopsida</taxon>
        <taxon>eudicotyledons</taxon>
        <taxon>Gunneridae</taxon>
        <taxon>Pentapetalae</taxon>
        <taxon>asterids</taxon>
        <taxon>campanulids</taxon>
        <taxon>Asterales</taxon>
        <taxon>Asteraceae</taxon>
        <taxon>Asteroideae</taxon>
        <taxon>Heliantheae alliance</taxon>
        <taxon>Millerieae</taxon>
        <taxon>Smallanthus</taxon>
    </lineage>
</organism>
<evidence type="ECO:0000313" key="2">
    <source>
        <dbReference type="Proteomes" id="UP001056120"/>
    </source>
</evidence>
<dbReference type="EMBL" id="CM042031">
    <property type="protein sequence ID" value="KAI3783652.1"/>
    <property type="molecule type" value="Genomic_DNA"/>
</dbReference>
<gene>
    <name evidence="1" type="ORF">L1987_42738</name>
</gene>
<sequence>MSKPDDLGSSSKSSNHTLHPAYSVTNIQSKIRTLDGTKVTYSSWVKLFKFHAIAYKVLDHLDDTPTPASTDPNYDVWKELDALVSQWIYSTVSDDLLTRILDIESTARETWLKLEKIFLSNKQAKAAALDARFVNLTLAACTSVDDYCQQLKEIANQLVDVDQPVTDKRLVLQLVRGLSTEFDTTAQLIHSQAADWDLARTMLHDEVLRREARQQKSTSVLVAPAAPTSQLNQNPTNTQQPVDPNSNQFQSYRGRGRGRGQNYRGRGSRGRGSKGSSGNNWAFQHSSGQQSYPQWAWWNTPPCPYPTQTSWRPNQTSPYPPPNSAPSAHYAGYPNPMPYGPIPAPQAPTFATGLDALNPSDLSAAFNTMQLNYTDPNAIMDTGAEGHVTNNRGPQNWAPTFPPQ</sequence>
<keyword evidence="2" id="KW-1185">Reference proteome</keyword>